<feature type="transmembrane region" description="Helical" evidence="7">
    <location>
        <begin position="7"/>
        <end position="27"/>
    </location>
</feature>
<dbReference type="Gene3D" id="3.40.710.10">
    <property type="entry name" value="DD-peptidase/beta-lactamase superfamily"/>
    <property type="match status" value="1"/>
</dbReference>
<dbReference type="EC" id="3.4.16.4" evidence="4"/>
<accession>A0A1S2MBP1</accession>
<evidence type="ECO:0000256" key="4">
    <source>
        <dbReference type="ARBA" id="ARBA00012448"/>
    </source>
</evidence>
<dbReference type="STRING" id="472963.BKP45_04805"/>
<dbReference type="InterPro" id="IPR050515">
    <property type="entry name" value="Beta-lactam/transpept"/>
</dbReference>
<sequence>MTIHKRIIQILVISTVIMFIIIFRLAYVQLFATNHFSKNNIDLVEESIKQRTQIFVLHSGRGYFTDRNGEALNSDYYPCLILFPFLQTRDWPVEKISNILQIEKEQILEALTASKEPFILKVDGNPLKLSGNDMEKINKLKIPGVFVHNVQQRTENIAPHLLGVLGENVEEVKRRYETQVANGNISVHSEIGVSGMQRAFDPFLISQGNSSLAYFVNNLNQPLFGFDVKYNAPANPYHPTEVITTIDKDIQKYVINVLREVGLTKGGAVILDVETNDLLSLVSLPTYNVNFPFDEGAVNHIVTSYTPGSIFKIVVAAAAIDLNLINKNDLFDCNKDLYGDGDEPRQLGKLTFHESFSQSCNFTFAYLANELLKKDDKVLQKYAKKLGLLDKVGWNGDIFRLENIAHFPEEEKGIISEDEIDLKDKYAIAQTAIGQKNVRITPLAVANMLATIARGGEKMQVRGASKIKYENGTTFVDFPIQTINDHENISRYTAMRLQELLRSVVKMELGTAHHVLKKSPYPIAGKTGTAQKGIEKKDLTHWFAGYFPADNPKYVMVIIDLDHRNGDMKTLKAFNKIVEYLHKVDSLSQFKEQ</sequence>
<evidence type="ECO:0000313" key="11">
    <source>
        <dbReference type="Proteomes" id="UP000180057"/>
    </source>
</evidence>
<dbReference type="GO" id="GO:0008658">
    <property type="term" value="F:penicillin binding"/>
    <property type="evidence" value="ECO:0007669"/>
    <property type="project" value="InterPro"/>
</dbReference>
<keyword evidence="7" id="KW-0812">Transmembrane</keyword>
<evidence type="ECO:0000313" key="10">
    <source>
        <dbReference type="EMBL" id="OIJ22000.1"/>
    </source>
</evidence>
<keyword evidence="7" id="KW-1133">Transmembrane helix</keyword>
<dbReference type="Pfam" id="PF00905">
    <property type="entry name" value="Transpeptidase"/>
    <property type="match status" value="1"/>
</dbReference>
<dbReference type="InterPro" id="IPR012338">
    <property type="entry name" value="Beta-lactam/transpept-like"/>
</dbReference>
<comment type="subcellular location">
    <subcellularLocation>
        <location evidence="1">Membrane</location>
    </subcellularLocation>
</comment>
<comment type="pathway">
    <text evidence="2">Cell wall biogenesis; peptidoglycan biosynthesis.</text>
</comment>
<evidence type="ECO:0000256" key="6">
    <source>
        <dbReference type="ARBA" id="ARBA00034000"/>
    </source>
</evidence>
<organism evidence="10 11">
    <name type="scientific">Anaerobacillus alkalidiazotrophicus</name>
    <dbReference type="NCBI Taxonomy" id="472963"/>
    <lineage>
        <taxon>Bacteria</taxon>
        <taxon>Bacillati</taxon>
        <taxon>Bacillota</taxon>
        <taxon>Bacilli</taxon>
        <taxon>Bacillales</taxon>
        <taxon>Bacillaceae</taxon>
        <taxon>Anaerobacillus</taxon>
    </lineage>
</organism>
<dbReference type="SUPFAM" id="SSF56519">
    <property type="entry name" value="Penicillin binding protein dimerisation domain"/>
    <property type="match status" value="1"/>
</dbReference>
<dbReference type="PANTHER" id="PTHR30627:SF24">
    <property type="entry name" value="PENICILLIN-BINDING PROTEIN 4B"/>
    <property type="match status" value="1"/>
</dbReference>
<evidence type="ECO:0000259" key="9">
    <source>
        <dbReference type="Pfam" id="PF03717"/>
    </source>
</evidence>
<comment type="similarity">
    <text evidence="3">Belongs to the transpeptidase family.</text>
</comment>
<keyword evidence="11" id="KW-1185">Reference proteome</keyword>
<evidence type="ECO:0000256" key="1">
    <source>
        <dbReference type="ARBA" id="ARBA00004370"/>
    </source>
</evidence>
<evidence type="ECO:0000256" key="3">
    <source>
        <dbReference type="ARBA" id="ARBA00007171"/>
    </source>
</evidence>
<evidence type="ECO:0000259" key="8">
    <source>
        <dbReference type="Pfam" id="PF00905"/>
    </source>
</evidence>
<feature type="domain" description="Penicillin-binding protein dimerisation" evidence="9">
    <location>
        <begin position="59"/>
        <end position="205"/>
    </location>
</feature>
<reference evidence="10 11" key="1">
    <citation type="submission" date="2016-10" db="EMBL/GenBank/DDBJ databases">
        <title>Draft genome sequences of four alkaliphilic bacteria belonging to the Anaerobacillus genus.</title>
        <authorList>
            <person name="Bassil N.M."/>
            <person name="Lloyd J.R."/>
        </authorList>
    </citation>
    <scope>NUCLEOTIDE SEQUENCE [LARGE SCALE GENOMIC DNA]</scope>
    <source>
        <strain evidence="10 11">DSM 22531</strain>
    </source>
</reference>
<dbReference type="RefSeq" id="WP_071388570.1">
    <property type="nucleotide sequence ID" value="NZ_MLQS01000001.1"/>
</dbReference>
<gene>
    <name evidence="10" type="ORF">BKP45_04805</name>
</gene>
<dbReference type="GO" id="GO:0071555">
    <property type="term" value="P:cell wall organization"/>
    <property type="evidence" value="ECO:0007669"/>
    <property type="project" value="TreeGrafter"/>
</dbReference>
<protein>
    <recommendedName>
        <fullName evidence="4">serine-type D-Ala-D-Ala carboxypeptidase</fullName>
        <ecNumber evidence="4">3.4.16.4</ecNumber>
    </recommendedName>
</protein>
<dbReference type="PANTHER" id="PTHR30627">
    <property type="entry name" value="PEPTIDOGLYCAN D,D-TRANSPEPTIDASE"/>
    <property type="match status" value="1"/>
</dbReference>
<dbReference type="GO" id="GO:0009002">
    <property type="term" value="F:serine-type D-Ala-D-Ala carboxypeptidase activity"/>
    <property type="evidence" value="ECO:0007669"/>
    <property type="project" value="UniProtKB-EC"/>
</dbReference>
<dbReference type="InterPro" id="IPR036138">
    <property type="entry name" value="PBP_dimer_sf"/>
</dbReference>
<feature type="domain" description="Penicillin-binding protein transpeptidase" evidence="8">
    <location>
        <begin position="266"/>
        <end position="577"/>
    </location>
</feature>
<dbReference type="Gene3D" id="3.90.1310.10">
    <property type="entry name" value="Penicillin-binding protein 2a (Domain 2)"/>
    <property type="match status" value="1"/>
</dbReference>
<keyword evidence="5 7" id="KW-0472">Membrane</keyword>
<dbReference type="GO" id="GO:0071972">
    <property type="term" value="F:peptidoglycan L,D-transpeptidase activity"/>
    <property type="evidence" value="ECO:0007669"/>
    <property type="project" value="TreeGrafter"/>
</dbReference>
<dbReference type="InterPro" id="IPR005311">
    <property type="entry name" value="PBP_dimer"/>
</dbReference>
<proteinExistence type="inferred from homology"/>
<name>A0A1S2MBP1_9BACI</name>
<dbReference type="SUPFAM" id="SSF56601">
    <property type="entry name" value="beta-lactamase/transpeptidase-like"/>
    <property type="match status" value="1"/>
</dbReference>
<evidence type="ECO:0000256" key="5">
    <source>
        <dbReference type="ARBA" id="ARBA00023136"/>
    </source>
</evidence>
<evidence type="ECO:0000256" key="7">
    <source>
        <dbReference type="SAM" id="Phobius"/>
    </source>
</evidence>
<dbReference type="InterPro" id="IPR001460">
    <property type="entry name" value="PCN-bd_Tpept"/>
</dbReference>
<dbReference type="Proteomes" id="UP000180057">
    <property type="component" value="Unassembled WGS sequence"/>
</dbReference>
<comment type="catalytic activity">
    <reaction evidence="6">
        <text>Preferential cleavage: (Ac)2-L-Lys-D-Ala-|-D-Ala. Also transpeptidation of peptidyl-alanyl moieties that are N-acyl substituents of D-alanine.</text>
        <dbReference type="EC" id="3.4.16.4"/>
    </reaction>
</comment>
<dbReference type="EMBL" id="MLQS01000001">
    <property type="protein sequence ID" value="OIJ22000.1"/>
    <property type="molecule type" value="Genomic_DNA"/>
</dbReference>
<dbReference type="AlphaFoldDB" id="A0A1S2MBP1"/>
<dbReference type="GO" id="GO:0005886">
    <property type="term" value="C:plasma membrane"/>
    <property type="evidence" value="ECO:0007669"/>
    <property type="project" value="TreeGrafter"/>
</dbReference>
<evidence type="ECO:0000256" key="2">
    <source>
        <dbReference type="ARBA" id="ARBA00004752"/>
    </source>
</evidence>
<comment type="caution">
    <text evidence="10">The sequence shown here is derived from an EMBL/GenBank/DDBJ whole genome shotgun (WGS) entry which is preliminary data.</text>
</comment>
<dbReference type="Pfam" id="PF03717">
    <property type="entry name" value="PBP_dimer"/>
    <property type="match status" value="1"/>
</dbReference>